<dbReference type="FunCoup" id="T1G722">
    <property type="interactions" value="1926"/>
</dbReference>
<feature type="compositionally biased region" description="Low complexity" evidence="5">
    <location>
        <begin position="51"/>
        <end position="62"/>
    </location>
</feature>
<dbReference type="Pfam" id="PF07807">
    <property type="entry name" value="RED_C"/>
    <property type="match status" value="1"/>
</dbReference>
<protein>
    <recommendedName>
        <fullName evidence="11">RED-like N-terminal domain-containing protein</fullName>
    </recommendedName>
</protein>
<keyword evidence="10" id="KW-1185">Reference proteome</keyword>
<evidence type="ECO:0000313" key="10">
    <source>
        <dbReference type="Proteomes" id="UP000015101"/>
    </source>
</evidence>
<evidence type="ECO:0000256" key="2">
    <source>
        <dbReference type="ARBA" id="ARBA00006660"/>
    </source>
</evidence>
<comment type="similarity">
    <text evidence="2">Belongs to the RED family.</text>
</comment>
<dbReference type="EnsemblMetazoa" id="HelroT88417">
    <property type="protein sequence ID" value="HelroP88417"/>
    <property type="gene ID" value="HelroG88417"/>
</dbReference>
<organism evidence="9 10">
    <name type="scientific">Helobdella robusta</name>
    <name type="common">Californian leech</name>
    <dbReference type="NCBI Taxonomy" id="6412"/>
    <lineage>
        <taxon>Eukaryota</taxon>
        <taxon>Metazoa</taxon>
        <taxon>Spiralia</taxon>
        <taxon>Lophotrochozoa</taxon>
        <taxon>Annelida</taxon>
        <taxon>Clitellata</taxon>
        <taxon>Hirudinea</taxon>
        <taxon>Rhynchobdellida</taxon>
        <taxon>Glossiphoniidae</taxon>
        <taxon>Helobdella</taxon>
    </lineage>
</organism>
<dbReference type="KEGG" id="hro:HELRODRAFT_88417"/>
<dbReference type="OrthoDB" id="3366823at2759"/>
<gene>
    <name evidence="9" type="primary">20216869</name>
    <name evidence="8" type="ORF">HELRODRAFT_88417</name>
</gene>
<dbReference type="EMBL" id="AMQM01007347">
    <property type="status" value="NOT_ANNOTATED_CDS"/>
    <property type="molecule type" value="Genomic_DNA"/>
</dbReference>
<evidence type="ECO:0000256" key="1">
    <source>
        <dbReference type="ARBA" id="ARBA00004123"/>
    </source>
</evidence>
<keyword evidence="3" id="KW-0677">Repeat</keyword>
<dbReference type="EMBL" id="KB097599">
    <property type="protein sequence ID" value="ESN93661.1"/>
    <property type="molecule type" value="Genomic_DNA"/>
</dbReference>
<evidence type="ECO:0000313" key="8">
    <source>
        <dbReference type="EMBL" id="ESN93661.1"/>
    </source>
</evidence>
<feature type="compositionally biased region" description="Polar residues" evidence="5">
    <location>
        <begin position="103"/>
        <end position="113"/>
    </location>
</feature>
<feature type="region of interest" description="Disordered" evidence="5">
    <location>
        <begin position="468"/>
        <end position="514"/>
    </location>
</feature>
<dbReference type="PANTHER" id="PTHR12765">
    <property type="entry name" value="RED PROTEIN IK FACTOR CYTOKINE IK"/>
    <property type="match status" value="1"/>
</dbReference>
<feature type="compositionally biased region" description="Basic and acidic residues" evidence="5">
    <location>
        <begin position="375"/>
        <end position="389"/>
    </location>
</feature>
<dbReference type="AlphaFoldDB" id="T1G722"/>
<evidence type="ECO:0000256" key="3">
    <source>
        <dbReference type="ARBA" id="ARBA00022737"/>
    </source>
</evidence>
<feature type="domain" description="RED-like N-terminal" evidence="7">
    <location>
        <begin position="66"/>
        <end position="309"/>
    </location>
</feature>
<feature type="compositionally biased region" description="Basic and acidic residues" evidence="5">
    <location>
        <begin position="74"/>
        <end position="99"/>
    </location>
</feature>
<accession>T1G722</accession>
<dbReference type="eggNOG" id="KOG2498">
    <property type="taxonomic scope" value="Eukaryota"/>
</dbReference>
<dbReference type="InterPro" id="IPR012492">
    <property type="entry name" value="RED_C"/>
</dbReference>
<dbReference type="HOGENOM" id="CLU_026814_2_0_1"/>
<reference evidence="10" key="1">
    <citation type="submission" date="2012-12" db="EMBL/GenBank/DDBJ databases">
        <authorList>
            <person name="Hellsten U."/>
            <person name="Grimwood J."/>
            <person name="Chapman J.A."/>
            <person name="Shapiro H."/>
            <person name="Aerts A."/>
            <person name="Otillar R.P."/>
            <person name="Terry A.Y."/>
            <person name="Boore J.L."/>
            <person name="Simakov O."/>
            <person name="Marletaz F."/>
            <person name="Cho S.-J."/>
            <person name="Edsinger-Gonzales E."/>
            <person name="Havlak P."/>
            <person name="Kuo D.-H."/>
            <person name="Larsson T."/>
            <person name="Lv J."/>
            <person name="Arendt D."/>
            <person name="Savage R."/>
            <person name="Osoegawa K."/>
            <person name="de Jong P."/>
            <person name="Lindberg D.R."/>
            <person name="Seaver E.C."/>
            <person name="Weisblat D.A."/>
            <person name="Putnam N.H."/>
            <person name="Grigoriev I.V."/>
            <person name="Rokhsar D.S."/>
        </authorList>
    </citation>
    <scope>NUCLEOTIDE SEQUENCE</scope>
</reference>
<dbReference type="InterPro" id="IPR039896">
    <property type="entry name" value="Red-like"/>
</dbReference>
<proteinExistence type="inferred from homology"/>
<feature type="region of interest" description="Disordered" evidence="5">
    <location>
        <begin position="300"/>
        <end position="389"/>
    </location>
</feature>
<feature type="compositionally biased region" description="Basic and acidic residues" evidence="5">
    <location>
        <begin position="1"/>
        <end position="24"/>
    </location>
</feature>
<dbReference type="GO" id="GO:0005634">
    <property type="term" value="C:nucleus"/>
    <property type="evidence" value="ECO:0000318"/>
    <property type="project" value="GO_Central"/>
</dbReference>
<dbReference type="OMA" id="WQQTNGY"/>
<evidence type="ECO:0000256" key="5">
    <source>
        <dbReference type="SAM" id="MobiDB-lite"/>
    </source>
</evidence>
<evidence type="ECO:0000256" key="4">
    <source>
        <dbReference type="ARBA" id="ARBA00023242"/>
    </source>
</evidence>
<dbReference type="InterPro" id="IPR012916">
    <property type="entry name" value="RED_N"/>
</dbReference>
<dbReference type="CTD" id="20216869"/>
<keyword evidence="4" id="KW-0539">Nucleus</keyword>
<feature type="compositionally biased region" description="Basic and acidic residues" evidence="5">
    <location>
        <begin position="476"/>
        <end position="489"/>
    </location>
</feature>
<dbReference type="InParanoid" id="T1G722"/>
<dbReference type="GeneID" id="20216869"/>
<feature type="domain" description="Protein RED C-terminal" evidence="6">
    <location>
        <begin position="399"/>
        <end position="506"/>
    </location>
</feature>
<dbReference type="STRING" id="6412.T1G722"/>
<reference evidence="8 10" key="2">
    <citation type="journal article" date="2013" name="Nature">
        <title>Insights into bilaterian evolution from three spiralian genomes.</title>
        <authorList>
            <person name="Simakov O."/>
            <person name="Marletaz F."/>
            <person name="Cho S.J."/>
            <person name="Edsinger-Gonzales E."/>
            <person name="Havlak P."/>
            <person name="Hellsten U."/>
            <person name="Kuo D.H."/>
            <person name="Larsson T."/>
            <person name="Lv J."/>
            <person name="Arendt D."/>
            <person name="Savage R."/>
            <person name="Osoegawa K."/>
            <person name="de Jong P."/>
            <person name="Grimwood J."/>
            <person name="Chapman J.A."/>
            <person name="Shapiro H."/>
            <person name="Aerts A."/>
            <person name="Otillar R.P."/>
            <person name="Terry A.Y."/>
            <person name="Boore J.L."/>
            <person name="Grigoriev I.V."/>
            <person name="Lindberg D.R."/>
            <person name="Seaver E.C."/>
            <person name="Weisblat D.A."/>
            <person name="Putnam N.H."/>
            <person name="Rokhsar D.S."/>
        </authorList>
    </citation>
    <scope>NUCLEOTIDE SEQUENCE</scope>
</reference>
<evidence type="ECO:0000313" key="9">
    <source>
        <dbReference type="EnsemblMetazoa" id="HelroP88417"/>
    </source>
</evidence>
<evidence type="ECO:0008006" key="11">
    <source>
        <dbReference type="Google" id="ProtNLM"/>
    </source>
</evidence>
<reference evidence="9" key="3">
    <citation type="submission" date="2015-06" db="UniProtKB">
        <authorList>
            <consortium name="EnsemblMetazoa"/>
        </authorList>
    </citation>
    <scope>IDENTIFICATION</scope>
</reference>
<sequence>MDSDRHYGADVEESERLTNDDFRKLLMTPRVTSHDSSEPSTSSFAKPKTPASSHSDANNSAALRKKKKSYYAQLKKEEDEKEKELAGKYRDRAKERREGANTADPNQTAEVSTTANYRAVAPDIDAGANLAKHRQQLIQESKFLGGDMEHTHLVKGLDYALLEKVKAEIISKEQEEEMALLEKTLDKQLVLAFTAISFSVHPLQTSEDQITFRTKLARNIFRALPKNPNRPIERNDLFIPGRMCYIVDLEENEENDTDIPTTLIRSKADCANMETMTTLSNNDIVINKLTQILTYLRQGRARDKKKKKEKGLFPNKQHHQYATNSYNNNNSKSSDKYRDSDDKYRKRDGEDKVREGKRSYFERPTEEVAANENQDGGKKLSKEEERMRKIKSKMDIDSYAECYPGMMESVDALGDSDDEADYTKMDQGNKKGPVGRWDFETQEEYSTYMSAREAMPKAAFQYGVKMADGRKTRRAGPRDDKKELDREWSKIQNIISKRKPGDDIALGNYKKGKH</sequence>
<dbReference type="GO" id="GO:0000398">
    <property type="term" value="P:mRNA splicing, via spliceosome"/>
    <property type="evidence" value="ECO:0000318"/>
    <property type="project" value="GO_Central"/>
</dbReference>
<evidence type="ECO:0000259" key="7">
    <source>
        <dbReference type="Pfam" id="PF07808"/>
    </source>
</evidence>
<evidence type="ECO:0000259" key="6">
    <source>
        <dbReference type="Pfam" id="PF07807"/>
    </source>
</evidence>
<name>T1G722_HELRO</name>
<comment type="subcellular location">
    <subcellularLocation>
        <location evidence="1">Nucleus</location>
    </subcellularLocation>
</comment>
<dbReference type="Proteomes" id="UP000015101">
    <property type="component" value="Unassembled WGS sequence"/>
</dbReference>
<feature type="compositionally biased region" description="Basic and acidic residues" evidence="5">
    <location>
        <begin position="333"/>
        <end position="366"/>
    </location>
</feature>
<dbReference type="RefSeq" id="XP_009028213.1">
    <property type="nucleotide sequence ID" value="XM_009029965.1"/>
</dbReference>
<dbReference type="Pfam" id="PF07808">
    <property type="entry name" value="RED_N"/>
    <property type="match status" value="1"/>
</dbReference>
<feature type="region of interest" description="Disordered" evidence="5">
    <location>
        <begin position="1"/>
        <end position="113"/>
    </location>
</feature>